<sequence length="178" mass="20075">MLKYISAPEGTESAGFLASVEWGTMLYSLFIFILLFLLLRKFAFGPLMKVMEERQEKISADIATAEENRLEAQRLLSEQEAALEAARADAKQILDNARATSEKQAEQIIQTAKQEIEQSKKVARAEIEREKEQAVEALRAQVGSLSVMLATKVIEKELDAQQQEKLIENYLKEVGNKQ</sequence>
<feature type="transmembrane region" description="Helical" evidence="13">
    <location>
        <begin position="20"/>
        <end position="39"/>
    </location>
</feature>
<dbReference type="CDD" id="cd06503">
    <property type="entry name" value="ATP-synt_Fo_b"/>
    <property type="match status" value="1"/>
</dbReference>
<dbReference type="SUPFAM" id="SSF81573">
    <property type="entry name" value="F1F0 ATP synthase subunit B, membrane domain"/>
    <property type="match status" value="1"/>
</dbReference>
<keyword evidence="4 13" id="KW-0138">CF(0)</keyword>
<dbReference type="PANTHER" id="PTHR33445:SF1">
    <property type="entry name" value="ATP SYNTHASE SUBUNIT B"/>
    <property type="match status" value="1"/>
</dbReference>
<keyword evidence="17" id="KW-1185">Reference proteome</keyword>
<keyword evidence="7 13" id="KW-1133">Transmembrane helix</keyword>
<dbReference type="InterPro" id="IPR050059">
    <property type="entry name" value="ATP_synthase_B_chain"/>
</dbReference>
<comment type="subcellular location">
    <subcellularLocation>
        <location evidence="13">Cell membrane</location>
        <topology evidence="13">Single-pass membrane protein</topology>
    </subcellularLocation>
    <subcellularLocation>
        <location evidence="12">Endomembrane system</location>
        <topology evidence="12">Single-pass membrane protein</topology>
    </subcellularLocation>
</comment>
<keyword evidence="9 13" id="KW-0472">Membrane</keyword>
<keyword evidence="6 13" id="KW-0375">Hydrogen ion transport</keyword>
<evidence type="ECO:0000256" key="8">
    <source>
        <dbReference type="ARBA" id="ARBA00023065"/>
    </source>
</evidence>
<keyword evidence="15" id="KW-0175">Coiled coil</keyword>
<evidence type="ECO:0000256" key="1">
    <source>
        <dbReference type="ARBA" id="ARBA00005513"/>
    </source>
</evidence>
<evidence type="ECO:0000256" key="15">
    <source>
        <dbReference type="SAM" id="Coils"/>
    </source>
</evidence>
<dbReference type="HAMAP" id="MF_01398">
    <property type="entry name" value="ATP_synth_b_bprime"/>
    <property type="match status" value="1"/>
</dbReference>
<keyword evidence="8 13" id="KW-0406">Ion transport</keyword>
<comment type="similarity">
    <text evidence="1 13 14">Belongs to the ATPase B chain family.</text>
</comment>
<reference evidence="16 17" key="1">
    <citation type="submission" date="2023-07" db="EMBL/GenBank/DDBJ databases">
        <title>Genomic Encyclopedia of Type Strains, Phase IV (KMG-IV): sequencing the most valuable type-strain genomes for metagenomic binning, comparative biology and taxonomic classification.</title>
        <authorList>
            <person name="Goeker M."/>
        </authorList>
    </citation>
    <scope>NUCLEOTIDE SEQUENCE [LARGE SCALE GENOMIC DNA]</scope>
    <source>
        <strain evidence="16 17">DSM 12751</strain>
    </source>
</reference>
<proteinExistence type="inferred from homology"/>
<evidence type="ECO:0000256" key="4">
    <source>
        <dbReference type="ARBA" id="ARBA00022547"/>
    </source>
</evidence>
<dbReference type="InterPro" id="IPR002146">
    <property type="entry name" value="ATP_synth_b/b'su_bac/chlpt"/>
</dbReference>
<keyword evidence="3 13" id="KW-1003">Cell membrane</keyword>
<evidence type="ECO:0000256" key="10">
    <source>
        <dbReference type="ARBA" id="ARBA00023310"/>
    </source>
</evidence>
<dbReference type="Proteomes" id="UP001235840">
    <property type="component" value="Unassembled WGS sequence"/>
</dbReference>
<dbReference type="PANTHER" id="PTHR33445">
    <property type="entry name" value="ATP SYNTHASE SUBUNIT B', CHLOROPLASTIC"/>
    <property type="match status" value="1"/>
</dbReference>
<feature type="coiled-coil region" evidence="15">
    <location>
        <begin position="48"/>
        <end position="173"/>
    </location>
</feature>
<protein>
    <recommendedName>
        <fullName evidence="13">ATP synthase subunit b</fullName>
    </recommendedName>
    <alternativeName>
        <fullName evidence="13">ATP synthase F(0) sector subunit b</fullName>
    </alternativeName>
    <alternativeName>
        <fullName evidence="13">ATPase subunit I</fullName>
    </alternativeName>
    <alternativeName>
        <fullName evidence="13">F-type ATPase subunit b</fullName>
        <shortName evidence="13">F-ATPase subunit b</shortName>
    </alternativeName>
</protein>
<dbReference type="NCBIfam" id="TIGR01144">
    <property type="entry name" value="ATP_synt_b"/>
    <property type="match status" value="1"/>
</dbReference>
<evidence type="ECO:0000256" key="9">
    <source>
        <dbReference type="ARBA" id="ARBA00023136"/>
    </source>
</evidence>
<evidence type="ECO:0000256" key="3">
    <source>
        <dbReference type="ARBA" id="ARBA00022475"/>
    </source>
</evidence>
<evidence type="ECO:0000256" key="6">
    <source>
        <dbReference type="ARBA" id="ARBA00022781"/>
    </source>
</evidence>
<name>A0ABT9VZQ7_9BACI</name>
<evidence type="ECO:0000313" key="17">
    <source>
        <dbReference type="Proteomes" id="UP001235840"/>
    </source>
</evidence>
<evidence type="ECO:0000256" key="11">
    <source>
        <dbReference type="ARBA" id="ARBA00025198"/>
    </source>
</evidence>
<keyword evidence="5 13" id="KW-0812">Transmembrane</keyword>
<evidence type="ECO:0000256" key="5">
    <source>
        <dbReference type="ARBA" id="ARBA00022692"/>
    </source>
</evidence>
<evidence type="ECO:0000313" key="16">
    <source>
        <dbReference type="EMBL" id="MDQ0166467.1"/>
    </source>
</evidence>
<evidence type="ECO:0000256" key="2">
    <source>
        <dbReference type="ARBA" id="ARBA00022448"/>
    </source>
</evidence>
<evidence type="ECO:0000256" key="7">
    <source>
        <dbReference type="ARBA" id="ARBA00022989"/>
    </source>
</evidence>
<dbReference type="InterPro" id="IPR028987">
    <property type="entry name" value="ATP_synth_B-like_membr_sf"/>
</dbReference>
<comment type="caution">
    <text evidence="16">The sequence shown here is derived from an EMBL/GenBank/DDBJ whole genome shotgun (WGS) entry which is preliminary data.</text>
</comment>
<dbReference type="InterPro" id="IPR005864">
    <property type="entry name" value="ATP_synth_F0_bsu_bac"/>
</dbReference>
<comment type="function">
    <text evidence="13">Component of the F(0) channel, it forms part of the peripheral stalk, linking F(1) to F(0).</text>
</comment>
<evidence type="ECO:0000256" key="14">
    <source>
        <dbReference type="RuleBase" id="RU003848"/>
    </source>
</evidence>
<keyword evidence="10 13" id="KW-0066">ATP synthesis</keyword>
<gene>
    <name evidence="13" type="primary">atpF</name>
    <name evidence="16" type="ORF">J2S11_002371</name>
</gene>
<evidence type="ECO:0000256" key="12">
    <source>
        <dbReference type="ARBA" id="ARBA00037847"/>
    </source>
</evidence>
<comment type="subunit">
    <text evidence="13">F-type ATPases have 2 components, F(1) - the catalytic core - and F(0) - the membrane proton channel. F(1) has five subunits: alpha(3), beta(3), gamma(1), delta(1), epsilon(1). F(0) has three main subunits: a(1), b(2) and c(10-14). The alpha and beta chains form an alternating ring which encloses part of the gamma chain. F(1) is attached to F(0) by a central stalk formed by the gamma and epsilon chains, while a peripheral stalk is formed by the delta and b chains.</text>
</comment>
<accession>A0ABT9VZQ7</accession>
<organism evidence="16 17">
    <name type="scientific">Caldalkalibacillus horti</name>
    <dbReference type="NCBI Taxonomy" id="77523"/>
    <lineage>
        <taxon>Bacteria</taxon>
        <taxon>Bacillati</taxon>
        <taxon>Bacillota</taxon>
        <taxon>Bacilli</taxon>
        <taxon>Bacillales</taxon>
        <taxon>Bacillaceae</taxon>
        <taxon>Caldalkalibacillus</taxon>
    </lineage>
</organism>
<evidence type="ECO:0000256" key="13">
    <source>
        <dbReference type="HAMAP-Rule" id="MF_01398"/>
    </source>
</evidence>
<dbReference type="EMBL" id="JAUSTY010000008">
    <property type="protein sequence ID" value="MDQ0166467.1"/>
    <property type="molecule type" value="Genomic_DNA"/>
</dbReference>
<dbReference type="Pfam" id="PF00430">
    <property type="entry name" value="ATP-synt_B"/>
    <property type="match status" value="1"/>
</dbReference>
<keyword evidence="2 13" id="KW-0813">Transport</keyword>
<comment type="function">
    <text evidence="11 13">F(1)F(0) ATP synthase produces ATP from ADP in the presence of a proton or sodium gradient. F-type ATPases consist of two structural domains, F(1) containing the extramembraneous catalytic core and F(0) containing the membrane proton channel, linked together by a central stalk and a peripheral stalk. During catalysis, ATP synthesis in the catalytic domain of F(1) is coupled via a rotary mechanism of the central stalk subunits to proton translocation.</text>
</comment>